<reference evidence="1 2" key="1">
    <citation type="submission" date="2016-07" db="EMBL/GenBank/DDBJ databases">
        <title>Pervasive Adenine N6-methylation of Active Genes in Fungi.</title>
        <authorList>
            <consortium name="DOE Joint Genome Institute"/>
            <person name="Mondo S.J."/>
            <person name="Dannebaum R.O."/>
            <person name="Kuo R.C."/>
            <person name="Labutti K."/>
            <person name="Haridas S."/>
            <person name="Kuo A."/>
            <person name="Salamov A."/>
            <person name="Ahrendt S.R."/>
            <person name="Lipzen A."/>
            <person name="Sullivan W."/>
            <person name="Andreopoulos W.B."/>
            <person name="Clum A."/>
            <person name="Lindquist E."/>
            <person name="Daum C."/>
            <person name="Ramamoorthy G.K."/>
            <person name="Gryganskyi A."/>
            <person name="Culley D."/>
            <person name="Magnuson J.K."/>
            <person name="James T.Y."/>
            <person name="O'Malley M.A."/>
            <person name="Stajich J.E."/>
            <person name="Spatafora J.W."/>
            <person name="Visel A."/>
            <person name="Grigoriev I.V."/>
        </authorList>
    </citation>
    <scope>NUCLEOTIDE SEQUENCE [LARGE SCALE GENOMIC DNA]</scope>
    <source>
        <strain evidence="1 2">CBS 115471</strain>
    </source>
</reference>
<name>A0A1Y1ZGT7_9PLEO</name>
<protein>
    <submittedName>
        <fullName evidence="1">Uncharacterized protein</fullName>
    </submittedName>
</protein>
<comment type="caution">
    <text evidence="1">The sequence shown here is derived from an EMBL/GenBank/DDBJ whole genome shotgun (WGS) entry which is preliminary data.</text>
</comment>
<accession>A0A1Y1ZGT7</accession>
<keyword evidence="2" id="KW-1185">Reference proteome</keyword>
<dbReference type="AlphaFoldDB" id="A0A1Y1ZGT7"/>
<sequence>MPIKLNRAHVRFPLFSPTEQTPQQACRPAWHMLPTSRPHELVPKVPCLASRIAFSSLARVAFATDAGVNGIDNRRPCFHACVSVLLHGMDGNRGTERHRRCVCVCVRARRNRGRKGDDLASGIHRWFYGTPARHARPRCQPYRMISLNPHKLPCRARHVVY</sequence>
<evidence type="ECO:0000313" key="1">
    <source>
        <dbReference type="EMBL" id="ORY09207.1"/>
    </source>
</evidence>
<dbReference type="Proteomes" id="UP000193144">
    <property type="component" value="Unassembled WGS sequence"/>
</dbReference>
<dbReference type="EMBL" id="MCFA01000089">
    <property type="protein sequence ID" value="ORY09207.1"/>
    <property type="molecule type" value="Genomic_DNA"/>
</dbReference>
<evidence type="ECO:0000313" key="2">
    <source>
        <dbReference type="Proteomes" id="UP000193144"/>
    </source>
</evidence>
<organism evidence="1 2">
    <name type="scientific">Clohesyomyces aquaticus</name>
    <dbReference type="NCBI Taxonomy" id="1231657"/>
    <lineage>
        <taxon>Eukaryota</taxon>
        <taxon>Fungi</taxon>
        <taxon>Dikarya</taxon>
        <taxon>Ascomycota</taxon>
        <taxon>Pezizomycotina</taxon>
        <taxon>Dothideomycetes</taxon>
        <taxon>Pleosporomycetidae</taxon>
        <taxon>Pleosporales</taxon>
        <taxon>Lindgomycetaceae</taxon>
        <taxon>Clohesyomyces</taxon>
    </lineage>
</organism>
<proteinExistence type="predicted"/>
<gene>
    <name evidence="1" type="ORF">BCR34DRAFT_375762</name>
</gene>